<accession>A0ABX6GJ86</accession>
<dbReference type="Pfam" id="PF02798">
    <property type="entry name" value="GST_N"/>
    <property type="match status" value="1"/>
</dbReference>
<dbReference type="SFLD" id="SFLDG00358">
    <property type="entry name" value="Main_(cytGST)"/>
    <property type="match status" value="1"/>
</dbReference>
<dbReference type="PANTHER" id="PTHR44051:SF8">
    <property type="entry name" value="GLUTATHIONE S-TRANSFERASE GSTA"/>
    <property type="match status" value="1"/>
</dbReference>
<organism evidence="3 4">
    <name type="scientific">Serratia rhizosphaerae</name>
    <dbReference type="NCBI Taxonomy" id="2597702"/>
    <lineage>
        <taxon>Bacteria</taxon>
        <taxon>Pseudomonadati</taxon>
        <taxon>Pseudomonadota</taxon>
        <taxon>Gammaproteobacteria</taxon>
        <taxon>Enterobacterales</taxon>
        <taxon>Yersiniaceae</taxon>
        <taxon>Serratia</taxon>
    </lineage>
</organism>
<dbReference type="PROSITE" id="PS50405">
    <property type="entry name" value="GST_CTER"/>
    <property type="match status" value="1"/>
</dbReference>
<evidence type="ECO:0000259" key="1">
    <source>
        <dbReference type="PROSITE" id="PS50404"/>
    </source>
</evidence>
<dbReference type="EMBL" id="CP041764">
    <property type="protein sequence ID" value="QHA86336.1"/>
    <property type="molecule type" value="Genomic_DNA"/>
</dbReference>
<dbReference type="InterPro" id="IPR004045">
    <property type="entry name" value="Glutathione_S-Trfase_N"/>
</dbReference>
<evidence type="ECO:0000313" key="4">
    <source>
        <dbReference type="Proteomes" id="UP000430368"/>
    </source>
</evidence>
<dbReference type="InterPro" id="IPR036249">
    <property type="entry name" value="Thioredoxin-like_sf"/>
</dbReference>
<dbReference type="Proteomes" id="UP000430368">
    <property type="component" value="Chromosome"/>
</dbReference>
<dbReference type="SFLD" id="SFLDS00019">
    <property type="entry name" value="Glutathione_Transferase_(cytos"/>
    <property type="match status" value="1"/>
</dbReference>
<dbReference type="InterPro" id="IPR036282">
    <property type="entry name" value="Glutathione-S-Trfase_C_sf"/>
</dbReference>
<dbReference type="InterPro" id="IPR040079">
    <property type="entry name" value="Glutathione_S-Trfase"/>
</dbReference>
<name>A0ABX6GJ86_9GAMM</name>
<proteinExistence type="predicted"/>
<evidence type="ECO:0000313" key="3">
    <source>
        <dbReference type="EMBL" id="QHA86336.1"/>
    </source>
</evidence>
<dbReference type="RefSeq" id="WP_160028069.1">
    <property type="nucleotide sequence ID" value="NZ_CP041764.1"/>
</dbReference>
<feature type="domain" description="GST N-terminal" evidence="1">
    <location>
        <begin position="1"/>
        <end position="76"/>
    </location>
</feature>
<protein>
    <submittedName>
        <fullName evidence="3">Glutathione S-transferase family protein</fullName>
    </submittedName>
</protein>
<dbReference type="Gene3D" id="3.40.30.10">
    <property type="entry name" value="Glutaredoxin"/>
    <property type="match status" value="1"/>
</dbReference>
<reference evidence="3 4" key="1">
    <citation type="submission" date="2019-07" db="EMBL/GenBank/DDBJ databases">
        <title>Serratia dokdonensis sp. nov., an elicitor of systemic resistance in Nicotiana Tabacum.</title>
        <authorList>
            <person name="Son J.-S."/>
            <person name="Hwang Y.-J."/>
            <person name="Lee S.-Y."/>
            <person name="Ghim S.-Y."/>
        </authorList>
    </citation>
    <scope>NUCLEOTIDE SEQUENCE [LARGE SCALE GENOMIC DNA]</scope>
    <source>
        <strain evidence="3 4">KUDC3025</strain>
    </source>
</reference>
<dbReference type="SUPFAM" id="SSF47616">
    <property type="entry name" value="GST C-terminal domain-like"/>
    <property type="match status" value="1"/>
</dbReference>
<dbReference type="SFLD" id="SFLDG01150">
    <property type="entry name" value="Main.1:_Beta-like"/>
    <property type="match status" value="1"/>
</dbReference>
<dbReference type="CDD" id="cd03046">
    <property type="entry name" value="GST_N_GTT1_like"/>
    <property type="match status" value="1"/>
</dbReference>
<evidence type="ECO:0000259" key="2">
    <source>
        <dbReference type="PROSITE" id="PS50405"/>
    </source>
</evidence>
<gene>
    <name evidence="3" type="ORF">FO014_04750</name>
</gene>
<dbReference type="Gene3D" id="1.20.1050.10">
    <property type="match status" value="1"/>
</dbReference>
<dbReference type="PROSITE" id="PS50404">
    <property type="entry name" value="GST_NTER"/>
    <property type="match status" value="1"/>
</dbReference>
<dbReference type="Pfam" id="PF13410">
    <property type="entry name" value="GST_C_2"/>
    <property type="match status" value="1"/>
</dbReference>
<dbReference type="PANTHER" id="PTHR44051">
    <property type="entry name" value="GLUTATHIONE S-TRANSFERASE-RELATED"/>
    <property type="match status" value="1"/>
</dbReference>
<dbReference type="SUPFAM" id="SSF52833">
    <property type="entry name" value="Thioredoxin-like"/>
    <property type="match status" value="1"/>
</dbReference>
<dbReference type="InterPro" id="IPR010987">
    <property type="entry name" value="Glutathione-S-Trfase_C-like"/>
</dbReference>
<feature type="domain" description="GST C-terminal" evidence="2">
    <location>
        <begin position="81"/>
        <end position="198"/>
    </location>
</feature>
<sequence length="198" mass="22437">MKVYTFPKSRSLRVLWSLEELHLDYETVRVDLLSATPEIRSPHPQNKVPVLDDKGFLIFESAAICKYVCAKTAGQCLYPAELRANARVEQWMSFALTELEPPLWSLLKHVALLPDALKVAAVEEVARREAESAIKCLEHQSIASWITGDTFTIADIFVAQNLMWAKTCGIPLPTVFEEYLLRCQTREAYQQAVIRNNG</sequence>
<keyword evidence="4" id="KW-1185">Reference proteome</keyword>